<protein>
    <submittedName>
        <fullName evidence="2">Uncharacterized protein</fullName>
    </submittedName>
</protein>
<keyword evidence="3" id="KW-1185">Reference proteome</keyword>
<gene>
    <name evidence="2" type="ORF">AB1Y20_011307</name>
</gene>
<feature type="transmembrane region" description="Helical" evidence="1">
    <location>
        <begin position="344"/>
        <end position="368"/>
    </location>
</feature>
<evidence type="ECO:0000313" key="2">
    <source>
        <dbReference type="EMBL" id="KAL1503251.1"/>
    </source>
</evidence>
<reference evidence="2 3" key="1">
    <citation type="journal article" date="2024" name="Science">
        <title>Giant polyketide synthase enzymes in the biosynthesis of giant marine polyether toxins.</title>
        <authorList>
            <person name="Fallon T.R."/>
            <person name="Shende V.V."/>
            <person name="Wierzbicki I.H."/>
            <person name="Pendleton A.L."/>
            <person name="Watervoot N.F."/>
            <person name="Auber R.P."/>
            <person name="Gonzalez D.J."/>
            <person name="Wisecaver J.H."/>
            <person name="Moore B.S."/>
        </authorList>
    </citation>
    <scope>NUCLEOTIDE SEQUENCE [LARGE SCALE GENOMIC DNA]</scope>
    <source>
        <strain evidence="2 3">12B1</strain>
    </source>
</reference>
<comment type="caution">
    <text evidence="2">The sequence shown here is derived from an EMBL/GenBank/DDBJ whole genome shotgun (WGS) entry which is preliminary data.</text>
</comment>
<sequence length="376" mass="37412">MKPLLAPSDPLLPLLLSSSAAFSLRDSAVGRALSAPMLSFTFSSALSNANLLPLAHPSYDLCSRVLPFSVCLGLLAASSPLSSPSPTTGALRPMLAAFAVGAAGTALGSLAAFALCVRTSLLPAASAAAAASLYCATYIGGSVNFFGVAAATGAARLDGLLPSLLAADLGLMALYLLALTAASHSPRLRAAFPADGARPRAAPSAPPPLPLSAPRAAAAGGIVALSVGAAAAGRWLCERFPAAAAALRLLGAPSLFLCCLFLGGMGASAKLSEMAAAGPAAATFGAIVLMVHCVVMLVGVRVFNHFGAEISLQTMLVASNANIGGPGTAVAMASAMGWTQLLPAAATCGTVGYSTATLLGVAMHDFLLRVVRVMRL</sequence>
<dbReference type="InterPro" id="IPR008537">
    <property type="entry name" value="DUF819"/>
</dbReference>
<evidence type="ECO:0000256" key="1">
    <source>
        <dbReference type="SAM" id="Phobius"/>
    </source>
</evidence>
<dbReference type="AlphaFoldDB" id="A0AB34ILH8"/>
<dbReference type="Proteomes" id="UP001515480">
    <property type="component" value="Unassembled WGS sequence"/>
</dbReference>
<feature type="transmembrane region" description="Helical" evidence="1">
    <location>
        <begin position="315"/>
        <end position="338"/>
    </location>
</feature>
<proteinExistence type="predicted"/>
<dbReference type="PANTHER" id="PTHR34289:SF8">
    <property type="entry name" value="DUF819 DOMAIN-CONTAINING PROTEIN"/>
    <property type="match status" value="1"/>
</dbReference>
<feature type="transmembrane region" description="Helical" evidence="1">
    <location>
        <begin position="159"/>
        <end position="178"/>
    </location>
</feature>
<feature type="transmembrane region" description="Helical" evidence="1">
    <location>
        <begin position="249"/>
        <end position="269"/>
    </location>
</feature>
<keyword evidence="1" id="KW-0812">Transmembrane</keyword>
<accession>A0AB34ILH8</accession>
<keyword evidence="1" id="KW-1133">Transmembrane helix</keyword>
<feature type="transmembrane region" description="Helical" evidence="1">
    <location>
        <begin position="216"/>
        <end position="237"/>
    </location>
</feature>
<evidence type="ECO:0000313" key="3">
    <source>
        <dbReference type="Proteomes" id="UP001515480"/>
    </source>
</evidence>
<dbReference type="EMBL" id="JBGBPQ010000022">
    <property type="protein sequence ID" value="KAL1503251.1"/>
    <property type="molecule type" value="Genomic_DNA"/>
</dbReference>
<organism evidence="2 3">
    <name type="scientific">Prymnesium parvum</name>
    <name type="common">Toxic golden alga</name>
    <dbReference type="NCBI Taxonomy" id="97485"/>
    <lineage>
        <taxon>Eukaryota</taxon>
        <taxon>Haptista</taxon>
        <taxon>Haptophyta</taxon>
        <taxon>Prymnesiophyceae</taxon>
        <taxon>Prymnesiales</taxon>
        <taxon>Prymnesiaceae</taxon>
        <taxon>Prymnesium</taxon>
    </lineage>
</organism>
<dbReference type="Pfam" id="PF05684">
    <property type="entry name" value="DUF819"/>
    <property type="match status" value="2"/>
</dbReference>
<feature type="transmembrane region" description="Helical" evidence="1">
    <location>
        <begin position="121"/>
        <end position="147"/>
    </location>
</feature>
<feature type="transmembrane region" description="Helical" evidence="1">
    <location>
        <begin position="95"/>
        <end position="115"/>
    </location>
</feature>
<keyword evidence="1" id="KW-0472">Membrane</keyword>
<feature type="transmembrane region" description="Helical" evidence="1">
    <location>
        <begin position="281"/>
        <end position="303"/>
    </location>
</feature>
<name>A0AB34ILH8_PRYPA</name>
<dbReference type="PANTHER" id="PTHR34289">
    <property type="entry name" value="PROTEIN, PUTATIVE (DUF819)-RELATED"/>
    <property type="match status" value="1"/>
</dbReference>